<accession>A0ABW3TYR3</accession>
<dbReference type="InterPro" id="IPR051599">
    <property type="entry name" value="Cell_Envelope_Assoc"/>
</dbReference>
<dbReference type="PANTHER" id="PTHR30336">
    <property type="entry name" value="INNER MEMBRANE PROTEIN, PROBABLE PERMEASE"/>
    <property type="match status" value="1"/>
</dbReference>
<dbReference type="InterPro" id="IPR014729">
    <property type="entry name" value="Rossmann-like_a/b/a_fold"/>
</dbReference>
<dbReference type="Pfam" id="PF02698">
    <property type="entry name" value="DUF218"/>
    <property type="match status" value="1"/>
</dbReference>
<evidence type="ECO:0000313" key="2">
    <source>
        <dbReference type="EMBL" id="MFD1205845.1"/>
    </source>
</evidence>
<proteinExistence type="predicted"/>
<gene>
    <name evidence="2" type="ORF">ACFQ38_12160</name>
</gene>
<keyword evidence="3" id="KW-1185">Reference proteome</keyword>
<dbReference type="RefSeq" id="WP_336822151.1">
    <property type="nucleotide sequence ID" value="NZ_JBHTLT010000094.1"/>
</dbReference>
<dbReference type="Gene3D" id="3.40.50.620">
    <property type="entry name" value="HUPs"/>
    <property type="match status" value="1"/>
</dbReference>
<dbReference type="InterPro" id="IPR003848">
    <property type="entry name" value="DUF218"/>
</dbReference>
<evidence type="ECO:0000259" key="1">
    <source>
        <dbReference type="Pfam" id="PF02698"/>
    </source>
</evidence>
<evidence type="ECO:0000313" key="3">
    <source>
        <dbReference type="Proteomes" id="UP001597231"/>
    </source>
</evidence>
<sequence length="164" mass="17833">MESGKSPVADGTNEYAIVLGAKVNGEKPSLTLQYRLEAALSYAEKHPDVIFVLSGGQGPDEGISEAEAMRRFLTGNGISEERLLLETNSTSTYENLTYSKELLPKGVKDITIISSDFHLARAKWLADSIGLSADVIPAKTPLSTKGKHEIRERLALMKTYVVGH</sequence>
<dbReference type="PANTHER" id="PTHR30336:SF4">
    <property type="entry name" value="ENVELOPE BIOGENESIS FACTOR ELYC"/>
    <property type="match status" value="1"/>
</dbReference>
<name>A0ABW3TYR3_9BACL</name>
<organism evidence="2 3">
    <name type="scientific">Sporosarcina contaminans</name>
    <dbReference type="NCBI Taxonomy" id="633403"/>
    <lineage>
        <taxon>Bacteria</taxon>
        <taxon>Bacillati</taxon>
        <taxon>Bacillota</taxon>
        <taxon>Bacilli</taxon>
        <taxon>Bacillales</taxon>
        <taxon>Caryophanaceae</taxon>
        <taxon>Sporosarcina</taxon>
    </lineage>
</organism>
<comment type="caution">
    <text evidence="2">The sequence shown here is derived from an EMBL/GenBank/DDBJ whole genome shotgun (WGS) entry which is preliminary data.</text>
</comment>
<dbReference type="CDD" id="cd06259">
    <property type="entry name" value="YdcF-like"/>
    <property type="match status" value="1"/>
</dbReference>
<dbReference type="Proteomes" id="UP001597231">
    <property type="component" value="Unassembled WGS sequence"/>
</dbReference>
<protein>
    <submittedName>
        <fullName evidence="2">YdcF family protein</fullName>
    </submittedName>
</protein>
<dbReference type="EMBL" id="JBHTLT010000094">
    <property type="protein sequence ID" value="MFD1205845.1"/>
    <property type="molecule type" value="Genomic_DNA"/>
</dbReference>
<feature type="domain" description="DUF218" evidence="1">
    <location>
        <begin position="15"/>
        <end position="144"/>
    </location>
</feature>
<reference evidence="3" key="1">
    <citation type="journal article" date="2019" name="Int. J. Syst. Evol. Microbiol.">
        <title>The Global Catalogue of Microorganisms (GCM) 10K type strain sequencing project: providing services to taxonomists for standard genome sequencing and annotation.</title>
        <authorList>
            <consortium name="The Broad Institute Genomics Platform"/>
            <consortium name="The Broad Institute Genome Sequencing Center for Infectious Disease"/>
            <person name="Wu L."/>
            <person name="Ma J."/>
        </authorList>
    </citation>
    <scope>NUCLEOTIDE SEQUENCE [LARGE SCALE GENOMIC DNA]</scope>
    <source>
        <strain evidence="3">CCUG 53915</strain>
    </source>
</reference>